<keyword evidence="3 6" id="KW-1133">Transmembrane helix</keyword>
<evidence type="ECO:0000256" key="1">
    <source>
        <dbReference type="ARBA" id="ARBA00004167"/>
    </source>
</evidence>
<feature type="transmembrane region" description="Helical" evidence="6">
    <location>
        <begin position="130"/>
        <end position="154"/>
    </location>
</feature>
<dbReference type="KEGG" id="pno:SNOG_04175"/>
<gene>
    <name evidence="7" type="ORF">JI435_041750</name>
</gene>
<dbReference type="GO" id="GO:0016020">
    <property type="term" value="C:membrane"/>
    <property type="evidence" value="ECO:0007669"/>
    <property type="project" value="UniProtKB-SubCell"/>
</dbReference>
<dbReference type="InterPro" id="IPR051694">
    <property type="entry name" value="Immunoregulatory_rcpt-like"/>
</dbReference>
<evidence type="ECO:0000256" key="4">
    <source>
        <dbReference type="ARBA" id="ARBA00023136"/>
    </source>
</evidence>
<dbReference type="VEuPathDB" id="FungiDB:JI435_041750"/>
<reference evidence="8" key="1">
    <citation type="journal article" date="2021" name="BMC Genomics">
        <title>Chromosome-level genome assembly and manually-curated proteome of model necrotroph Parastagonospora nodorum Sn15 reveals a genome-wide trove of candidate effector homologs, and redundancy of virulence-related functions within an accessory chromosome.</title>
        <authorList>
            <person name="Bertazzoni S."/>
            <person name="Jones D.A.B."/>
            <person name="Phan H.T."/>
            <person name="Tan K.-C."/>
            <person name="Hane J.K."/>
        </authorList>
    </citation>
    <scope>NUCLEOTIDE SEQUENCE [LARGE SCALE GENOMIC DNA]</scope>
    <source>
        <strain evidence="8">SN15 / ATCC MYA-4574 / FGSC 10173)</strain>
    </source>
</reference>
<proteinExistence type="predicted"/>
<protein>
    <recommendedName>
        <fullName evidence="9">Mid2 domain-containing protein</fullName>
    </recommendedName>
</protein>
<evidence type="ECO:0000256" key="2">
    <source>
        <dbReference type="ARBA" id="ARBA00022692"/>
    </source>
</evidence>
<organism evidence="7 8">
    <name type="scientific">Phaeosphaeria nodorum (strain SN15 / ATCC MYA-4574 / FGSC 10173)</name>
    <name type="common">Glume blotch fungus</name>
    <name type="synonym">Parastagonospora nodorum</name>
    <dbReference type="NCBI Taxonomy" id="321614"/>
    <lineage>
        <taxon>Eukaryota</taxon>
        <taxon>Fungi</taxon>
        <taxon>Dikarya</taxon>
        <taxon>Ascomycota</taxon>
        <taxon>Pezizomycotina</taxon>
        <taxon>Dothideomycetes</taxon>
        <taxon>Pleosporomycetidae</taxon>
        <taxon>Pleosporales</taxon>
        <taxon>Pleosporineae</taxon>
        <taxon>Phaeosphaeriaceae</taxon>
        <taxon>Parastagonospora</taxon>
    </lineage>
</organism>
<dbReference type="PANTHER" id="PTHR15549">
    <property type="entry name" value="PAIRED IMMUNOGLOBULIN-LIKE TYPE 2 RECEPTOR"/>
    <property type="match status" value="1"/>
</dbReference>
<keyword evidence="8" id="KW-1185">Reference proteome</keyword>
<dbReference type="EMBL" id="CP069030">
    <property type="protein sequence ID" value="QRC98064.1"/>
    <property type="molecule type" value="Genomic_DNA"/>
</dbReference>
<keyword evidence="2 6" id="KW-0812">Transmembrane</keyword>
<evidence type="ECO:0000256" key="6">
    <source>
        <dbReference type="SAM" id="Phobius"/>
    </source>
</evidence>
<evidence type="ECO:0008006" key="9">
    <source>
        <dbReference type="Google" id="ProtNLM"/>
    </source>
</evidence>
<dbReference type="AlphaFoldDB" id="A0A7U2F3J6"/>
<dbReference type="GO" id="GO:0071944">
    <property type="term" value="C:cell periphery"/>
    <property type="evidence" value="ECO:0007669"/>
    <property type="project" value="UniProtKB-ARBA"/>
</dbReference>
<dbReference type="CDD" id="cd12087">
    <property type="entry name" value="TM_EGFR-like"/>
    <property type="match status" value="1"/>
</dbReference>
<accession>A0A7U2F3J6</accession>
<dbReference type="Proteomes" id="UP000663193">
    <property type="component" value="Chromosome 8"/>
</dbReference>
<name>A0A7U2F3J6_PHANO</name>
<dbReference type="OrthoDB" id="3692311at2759"/>
<evidence type="ECO:0000256" key="3">
    <source>
        <dbReference type="ARBA" id="ARBA00022989"/>
    </source>
</evidence>
<feature type="region of interest" description="Disordered" evidence="5">
    <location>
        <begin position="214"/>
        <end position="233"/>
    </location>
</feature>
<dbReference type="RefSeq" id="XP_001794599.1">
    <property type="nucleotide sequence ID" value="XM_001794547.1"/>
</dbReference>
<dbReference type="OMA" id="NDAYGAY"/>
<evidence type="ECO:0000313" key="8">
    <source>
        <dbReference type="Proteomes" id="UP000663193"/>
    </source>
</evidence>
<evidence type="ECO:0000313" key="7">
    <source>
        <dbReference type="EMBL" id="QRC98064.1"/>
    </source>
</evidence>
<sequence>MADHSRRQDTSCRFGGTWYRCSSDFGGFSGCCTMDPCSRAGGCPKEKDMTPGRNTLAATRSATTTTASSRVSEASFVKLPIPSTSYPRPTTASYFAAGTTDTTLATAYVTLDHVPSATSSHTAGPTSNSLPIAAIFGVAIGGVALIGLAVFLFMCRRRRKQKNIYQAPIYVSPFNTNSNMYQKRDGTYRSSLRGPSFDTQDLSTRDSGVHTVAATAPSPHRAELPGESGLGTH</sequence>
<keyword evidence="4 6" id="KW-0472">Membrane</keyword>
<evidence type="ECO:0000256" key="5">
    <source>
        <dbReference type="SAM" id="MobiDB-lite"/>
    </source>
</evidence>
<comment type="subcellular location">
    <subcellularLocation>
        <location evidence="1">Membrane</location>
        <topology evidence="1">Single-pass membrane protein</topology>
    </subcellularLocation>
</comment>